<proteinExistence type="predicted"/>
<feature type="domain" description="Insertion element IS402-like" evidence="1">
    <location>
        <begin position="6"/>
        <end position="78"/>
    </location>
</feature>
<evidence type="ECO:0000259" key="1">
    <source>
        <dbReference type="Pfam" id="PF13340"/>
    </source>
</evidence>
<dbReference type="STRING" id="1401685.P857_820"/>
<evidence type="ECO:0000313" key="2">
    <source>
        <dbReference type="EMBL" id="ETO91650.1"/>
    </source>
</evidence>
<reference evidence="2 3" key="1">
    <citation type="journal article" date="2013" name="PLoS ONE">
        <title>Bacterial endosymbiosis in a chordate host: long-term co-evolution and conservation of secondary metabolism.</title>
        <authorList>
            <person name="Kwan J.C."/>
            <person name="Schmidt E.W."/>
        </authorList>
    </citation>
    <scope>NUCLEOTIDE SEQUENCE [LARGE SCALE GENOMIC DNA]</scope>
    <source>
        <strain evidence="3">L6</strain>
    </source>
</reference>
<evidence type="ECO:0000313" key="3">
    <source>
        <dbReference type="Proteomes" id="UP000018951"/>
    </source>
</evidence>
<dbReference type="PATRIC" id="fig|1401685.3.peg.52"/>
<dbReference type="Proteomes" id="UP000018951">
    <property type="component" value="Unassembled WGS sequence"/>
</dbReference>
<dbReference type="AlphaFoldDB" id="W2V0M4"/>
<sequence>MYRHSLSEEIWRTIKQQIPGDKGKVGRPAIDNRLFIDAVLWILYTGSSWRKLPAELGYWKHVHRRFCRWRDKGRWEIVLDILLQNDQYSWMISNKNQEWPWMRMICSNAPLIKTIPRIYRTLGR</sequence>
<organism evidence="2 3">
    <name type="scientific">Candidatus Xenolissoclinum pacificiensis L6</name>
    <dbReference type="NCBI Taxonomy" id="1401685"/>
    <lineage>
        <taxon>Bacteria</taxon>
        <taxon>Pseudomonadati</taxon>
        <taxon>Pseudomonadota</taxon>
        <taxon>Alphaproteobacteria</taxon>
        <taxon>Rickettsiales</taxon>
        <taxon>Anaplasmataceae</taxon>
        <taxon>Candidatus Xenolissoclinum</taxon>
    </lineage>
</organism>
<protein>
    <recommendedName>
        <fullName evidence="1">Insertion element IS402-like domain-containing protein</fullName>
    </recommendedName>
</protein>
<dbReference type="InterPro" id="IPR052909">
    <property type="entry name" value="Transposase_6_like"/>
</dbReference>
<dbReference type="PANTHER" id="PTHR46637">
    <property type="entry name" value="TIS1421-TRANSPOSASE PROTEIN A"/>
    <property type="match status" value="1"/>
</dbReference>
<dbReference type="Pfam" id="PF13340">
    <property type="entry name" value="DUF4096"/>
    <property type="match status" value="1"/>
</dbReference>
<comment type="caution">
    <text evidence="2">The sequence shown here is derived from an EMBL/GenBank/DDBJ whole genome shotgun (WGS) entry which is preliminary data.</text>
</comment>
<gene>
    <name evidence="2" type="ORF">P857_820</name>
</gene>
<dbReference type="InterPro" id="IPR025161">
    <property type="entry name" value="IS402-like_dom"/>
</dbReference>
<keyword evidence="3" id="KW-1185">Reference proteome</keyword>
<dbReference type="EMBL" id="AXCJ01000001">
    <property type="protein sequence ID" value="ETO91650.1"/>
    <property type="molecule type" value="Genomic_DNA"/>
</dbReference>
<dbReference type="PANTHER" id="PTHR46637:SF1">
    <property type="entry name" value="BLL5188 PROTEIN"/>
    <property type="match status" value="1"/>
</dbReference>
<name>W2V0M4_9RICK</name>
<accession>W2V0M4</accession>